<evidence type="ECO:0000256" key="1">
    <source>
        <dbReference type="SAM" id="SignalP"/>
    </source>
</evidence>
<protein>
    <submittedName>
        <fullName evidence="2">Uncharacterized protein</fullName>
    </submittedName>
</protein>
<keyword evidence="3" id="KW-1185">Reference proteome</keyword>
<proteinExistence type="predicted"/>
<feature type="signal peptide" evidence="1">
    <location>
        <begin position="1"/>
        <end position="20"/>
    </location>
</feature>
<evidence type="ECO:0000313" key="2">
    <source>
        <dbReference type="EMBL" id="PFH52153.1"/>
    </source>
</evidence>
<feature type="chain" id="PRO_5013310004" evidence="1">
    <location>
        <begin position="21"/>
        <end position="171"/>
    </location>
</feature>
<dbReference type="AlphaFoldDB" id="A0A2A9NWP4"/>
<keyword evidence="1" id="KW-0732">Signal</keyword>
<name>A0A2A9NWP4_9AGAR</name>
<sequence>MQGNLLDLLCLACVHTYIHAFKCVWVPYPSLPSSHFRQFYGAVRLCASCTAVMVDYSSLLFFLTRDRHPTPKSPFGERNIIHSKLNLSPPFLFSPFKSRVPSRPSDNGRTQVPTYSLEPRATYFLKHQSGKPRNHGGVFLSHIYLFLSPLATNQSPQGTLFYPSPLPDPQQ</sequence>
<dbReference type="Proteomes" id="UP000242287">
    <property type="component" value="Unassembled WGS sequence"/>
</dbReference>
<dbReference type="EMBL" id="KZ301981">
    <property type="protein sequence ID" value="PFH52153.1"/>
    <property type="molecule type" value="Genomic_DNA"/>
</dbReference>
<gene>
    <name evidence="2" type="ORF">AMATHDRAFT_57501</name>
</gene>
<accession>A0A2A9NWP4</accession>
<reference evidence="2 3" key="1">
    <citation type="submission" date="2014-02" db="EMBL/GenBank/DDBJ databases">
        <title>Transposable element dynamics among asymbiotic and ectomycorrhizal Amanita fungi.</title>
        <authorList>
            <consortium name="DOE Joint Genome Institute"/>
            <person name="Hess J."/>
            <person name="Skrede I."/>
            <person name="Wolfe B."/>
            <person name="LaButti K."/>
            <person name="Ohm R.A."/>
            <person name="Grigoriev I.V."/>
            <person name="Pringle A."/>
        </authorList>
    </citation>
    <scope>NUCLEOTIDE SEQUENCE [LARGE SCALE GENOMIC DNA]</scope>
    <source>
        <strain evidence="2 3">SKay4041</strain>
    </source>
</reference>
<organism evidence="2 3">
    <name type="scientific">Amanita thiersii Skay4041</name>
    <dbReference type="NCBI Taxonomy" id="703135"/>
    <lineage>
        <taxon>Eukaryota</taxon>
        <taxon>Fungi</taxon>
        <taxon>Dikarya</taxon>
        <taxon>Basidiomycota</taxon>
        <taxon>Agaricomycotina</taxon>
        <taxon>Agaricomycetes</taxon>
        <taxon>Agaricomycetidae</taxon>
        <taxon>Agaricales</taxon>
        <taxon>Pluteineae</taxon>
        <taxon>Amanitaceae</taxon>
        <taxon>Amanita</taxon>
    </lineage>
</organism>
<evidence type="ECO:0000313" key="3">
    <source>
        <dbReference type="Proteomes" id="UP000242287"/>
    </source>
</evidence>